<reference evidence="1 2" key="1">
    <citation type="journal article" date="2011" name="Stand. Genomic Sci.">
        <title>Complete genome sequence of Weeksella virosa type strain (9751).</title>
        <authorList>
            <person name="Lang E."/>
            <person name="Teshima H."/>
            <person name="Lucas S."/>
            <person name="Lapidus A."/>
            <person name="Hammon N."/>
            <person name="Deshpande S."/>
            <person name="Nolan M."/>
            <person name="Cheng J.F."/>
            <person name="Pitluck S."/>
            <person name="Liolios K."/>
            <person name="Pagani I."/>
            <person name="Mikhailova N."/>
            <person name="Ivanova N."/>
            <person name="Mavromatis K."/>
            <person name="Pati A."/>
            <person name="Tapia R."/>
            <person name="Han C."/>
            <person name="Goodwin L."/>
            <person name="Chen A."/>
            <person name="Palaniappan K."/>
            <person name="Land M."/>
            <person name="Hauser L."/>
            <person name="Chang Y.J."/>
            <person name="Jeffries C.D."/>
            <person name="Brambilla E.M."/>
            <person name="Kopitz M."/>
            <person name="Rohde M."/>
            <person name="Goker M."/>
            <person name="Tindall B.J."/>
            <person name="Detter J.C."/>
            <person name="Woyke T."/>
            <person name="Bristow J."/>
            <person name="Eisen J.A."/>
            <person name="Markowitz V."/>
            <person name="Hugenholtz P."/>
            <person name="Klenk H.P."/>
            <person name="Kyrpides N.C."/>
        </authorList>
    </citation>
    <scope>NUCLEOTIDE SEQUENCE [LARGE SCALE GENOMIC DNA]</scope>
    <source>
        <strain evidence="2">ATCC 43766 / DSM 16922 / JCM 21250 / NBRC 16016 / NCTC 11634 / CL345/78</strain>
    </source>
</reference>
<sequence>MFQDFFIKSPTSFTIKISTPTPKNKRANKIR</sequence>
<dbReference type="Proteomes" id="UP000008641">
    <property type="component" value="Chromosome"/>
</dbReference>
<keyword evidence="2" id="KW-1185">Reference proteome</keyword>
<gene>
    <name evidence="1" type="ordered locus">Weevi_1080</name>
</gene>
<dbReference type="STRING" id="865938.Weevi_1080"/>
<organism evidence="1 2">
    <name type="scientific">Weeksella virosa (strain ATCC 43766 / DSM 16922 / JCM 21250 / CCUG 30538 / CDC 9751 / IAM 14551 / NBRC 16016 / NCTC 11634 / CL345/78)</name>
    <dbReference type="NCBI Taxonomy" id="865938"/>
    <lineage>
        <taxon>Bacteria</taxon>
        <taxon>Pseudomonadati</taxon>
        <taxon>Bacteroidota</taxon>
        <taxon>Flavobacteriia</taxon>
        <taxon>Flavobacteriales</taxon>
        <taxon>Weeksellaceae</taxon>
        <taxon>Weeksella</taxon>
    </lineage>
</organism>
<reference evidence="2" key="2">
    <citation type="journal article" date="2011" name="Stand. Genomic Sci.">
        <title>Complete genome sequence of Weeksella virosa type strain (9751T).</title>
        <authorList>
            <person name="Lang E."/>
            <person name="Teshima H."/>
            <person name="Lucas S."/>
            <person name="Lapidus A."/>
            <person name="Hammon N."/>
            <person name="Deshpande S."/>
            <person name="Nolan M."/>
            <person name="Cheng J."/>
            <person name="Pitluck S."/>
            <person name="Liolios K."/>
            <person name="Pagani I."/>
            <person name="Mikhailova N."/>
            <person name="Ivanova N."/>
            <person name="Mavromatis K."/>
            <person name="Pati A."/>
            <person name="Tapia R."/>
            <person name="Han C."/>
            <person name="Goodwin L."/>
            <person name="Chen A."/>
            <person name="Palaniappan K."/>
            <person name="Land M."/>
            <person name="Hauser L."/>
            <person name="Chang Y."/>
            <person name="Jeffries C."/>
            <person name="Brambilla E."/>
            <person name="Kopitz M."/>
            <person name="Rohde M."/>
            <person name="Goker M."/>
            <person name="Tindall B."/>
            <person name="Detter J."/>
            <person name="Woyke T."/>
            <person name="Bristow J."/>
            <person name="Eisen J."/>
            <person name="Markowitz V."/>
            <person name="Hugenholtz P."/>
            <person name="Klenk H."/>
            <person name="Kyrpides N."/>
        </authorList>
    </citation>
    <scope>NUCLEOTIDE SEQUENCE [LARGE SCALE GENOMIC DNA]</scope>
    <source>
        <strain evidence="2">ATCC 43766 / DSM 16922 / JCM 21250 / NBRC 16016 / NCTC 11634 / CL345/78</strain>
    </source>
</reference>
<evidence type="ECO:0000313" key="1">
    <source>
        <dbReference type="EMBL" id="ADX67789.1"/>
    </source>
</evidence>
<evidence type="ECO:0000313" key="2">
    <source>
        <dbReference type="Proteomes" id="UP000008641"/>
    </source>
</evidence>
<dbReference type="HOGENOM" id="CLU_3399118_0_0_10"/>
<dbReference type="EMBL" id="CP002455">
    <property type="protein sequence ID" value="ADX67789.1"/>
    <property type="molecule type" value="Genomic_DNA"/>
</dbReference>
<name>F0P299_WEEVC</name>
<dbReference type="AlphaFoldDB" id="F0P299"/>
<proteinExistence type="predicted"/>
<accession>F0P299</accession>
<dbReference type="KEGG" id="wvi:Weevi_1080"/>
<protein>
    <submittedName>
        <fullName evidence="1">Uncharacterized protein</fullName>
    </submittedName>
</protein>